<keyword evidence="2" id="KW-1133">Transmembrane helix</keyword>
<dbReference type="AlphaFoldDB" id="A0AAV0U2X3"/>
<keyword evidence="2" id="KW-0812">Transmembrane</keyword>
<reference evidence="3" key="1">
    <citation type="submission" date="2022-12" db="EMBL/GenBank/DDBJ databases">
        <authorList>
            <person name="Webb A."/>
        </authorList>
    </citation>
    <scope>NUCLEOTIDE SEQUENCE</scope>
    <source>
        <strain evidence="3">Pd1</strain>
    </source>
</reference>
<feature type="transmembrane region" description="Helical" evidence="2">
    <location>
        <begin position="39"/>
        <end position="62"/>
    </location>
</feature>
<accession>A0AAV0U2X3</accession>
<gene>
    <name evidence="3" type="ORF">PDE001_LOCUS4371</name>
</gene>
<evidence type="ECO:0000256" key="1">
    <source>
        <dbReference type="SAM" id="MobiDB-lite"/>
    </source>
</evidence>
<feature type="region of interest" description="Disordered" evidence="1">
    <location>
        <begin position="72"/>
        <end position="190"/>
    </location>
</feature>
<protein>
    <submittedName>
        <fullName evidence="3">Uncharacterized protein</fullName>
    </submittedName>
</protein>
<feature type="compositionally biased region" description="Polar residues" evidence="1">
    <location>
        <begin position="76"/>
        <end position="95"/>
    </location>
</feature>
<evidence type="ECO:0000313" key="4">
    <source>
        <dbReference type="Proteomes" id="UP001162029"/>
    </source>
</evidence>
<feature type="compositionally biased region" description="Basic and acidic residues" evidence="1">
    <location>
        <begin position="171"/>
        <end position="190"/>
    </location>
</feature>
<comment type="caution">
    <text evidence="3">The sequence shown here is derived from an EMBL/GenBank/DDBJ whole genome shotgun (WGS) entry which is preliminary data.</text>
</comment>
<evidence type="ECO:0000256" key="2">
    <source>
        <dbReference type="SAM" id="Phobius"/>
    </source>
</evidence>
<name>A0AAV0U2X3_9STRA</name>
<proteinExistence type="predicted"/>
<dbReference type="EMBL" id="CANTFM010000787">
    <property type="protein sequence ID" value="CAI5729963.1"/>
    <property type="molecule type" value="Genomic_DNA"/>
</dbReference>
<organism evidence="3 4">
    <name type="scientific">Peronospora destructor</name>
    <dbReference type="NCBI Taxonomy" id="86335"/>
    <lineage>
        <taxon>Eukaryota</taxon>
        <taxon>Sar</taxon>
        <taxon>Stramenopiles</taxon>
        <taxon>Oomycota</taxon>
        <taxon>Peronosporomycetes</taxon>
        <taxon>Peronosporales</taxon>
        <taxon>Peronosporaceae</taxon>
        <taxon>Peronospora</taxon>
    </lineage>
</organism>
<dbReference type="Proteomes" id="UP001162029">
    <property type="component" value="Unassembled WGS sequence"/>
</dbReference>
<keyword evidence="2" id="KW-0472">Membrane</keyword>
<sequence>MVESIKGLNSTSGTSENAFSDAKAASNTSMSSSSINSTVMIVIIIIAVVFVALVSWAIRWYCLRRSKAKSKPSALRNWNTHNPNMTNSTGRSSPSFPAFDRRPREIQTPITGERGLGNQGPQRGRATPRGYKPNSGRGRRNPAIGLAPNRAQSMDRELNCGYNNRNPYMDGPRREPDSGRGRKTFNIDER</sequence>
<keyword evidence="4" id="KW-1185">Reference proteome</keyword>
<evidence type="ECO:0000313" key="3">
    <source>
        <dbReference type="EMBL" id="CAI5729963.1"/>
    </source>
</evidence>